<gene>
    <name evidence="1" type="ORF">B0I36DRAFT_310184</name>
</gene>
<evidence type="ECO:0000313" key="1">
    <source>
        <dbReference type="EMBL" id="KAH7040212.1"/>
    </source>
</evidence>
<organism evidence="1 2">
    <name type="scientific">Microdochium trichocladiopsis</name>
    <dbReference type="NCBI Taxonomy" id="1682393"/>
    <lineage>
        <taxon>Eukaryota</taxon>
        <taxon>Fungi</taxon>
        <taxon>Dikarya</taxon>
        <taxon>Ascomycota</taxon>
        <taxon>Pezizomycotina</taxon>
        <taxon>Sordariomycetes</taxon>
        <taxon>Xylariomycetidae</taxon>
        <taxon>Xylariales</taxon>
        <taxon>Microdochiaceae</taxon>
        <taxon>Microdochium</taxon>
    </lineage>
</organism>
<keyword evidence="2" id="KW-1185">Reference proteome</keyword>
<dbReference type="EMBL" id="JAGTJQ010000001">
    <property type="protein sequence ID" value="KAH7040212.1"/>
    <property type="molecule type" value="Genomic_DNA"/>
</dbReference>
<sequence>MYVFLNIAHEPSTSLQQGPDQTAHIRLKLITVILSKPRSRPVVLLQPRITLSHIDPELRIAPWPSW</sequence>
<proteinExistence type="predicted"/>
<dbReference type="Proteomes" id="UP000756346">
    <property type="component" value="Unassembled WGS sequence"/>
</dbReference>
<comment type="caution">
    <text evidence="1">The sequence shown here is derived from an EMBL/GenBank/DDBJ whole genome shotgun (WGS) entry which is preliminary data.</text>
</comment>
<name>A0A9P9BVX8_9PEZI</name>
<dbReference type="GeneID" id="70181772"/>
<reference evidence="1" key="1">
    <citation type="journal article" date="2021" name="Nat. Commun.">
        <title>Genetic determinants of endophytism in the Arabidopsis root mycobiome.</title>
        <authorList>
            <person name="Mesny F."/>
            <person name="Miyauchi S."/>
            <person name="Thiergart T."/>
            <person name="Pickel B."/>
            <person name="Atanasova L."/>
            <person name="Karlsson M."/>
            <person name="Huettel B."/>
            <person name="Barry K.W."/>
            <person name="Haridas S."/>
            <person name="Chen C."/>
            <person name="Bauer D."/>
            <person name="Andreopoulos W."/>
            <person name="Pangilinan J."/>
            <person name="LaButti K."/>
            <person name="Riley R."/>
            <person name="Lipzen A."/>
            <person name="Clum A."/>
            <person name="Drula E."/>
            <person name="Henrissat B."/>
            <person name="Kohler A."/>
            <person name="Grigoriev I.V."/>
            <person name="Martin F.M."/>
            <person name="Hacquard S."/>
        </authorList>
    </citation>
    <scope>NUCLEOTIDE SEQUENCE</scope>
    <source>
        <strain evidence="1">MPI-CAGE-CH-0230</strain>
    </source>
</reference>
<accession>A0A9P9BVX8</accession>
<dbReference type="RefSeq" id="XP_046018267.1">
    <property type="nucleotide sequence ID" value="XM_046152226.1"/>
</dbReference>
<dbReference type="AlphaFoldDB" id="A0A9P9BVX8"/>
<evidence type="ECO:0000313" key="2">
    <source>
        <dbReference type="Proteomes" id="UP000756346"/>
    </source>
</evidence>
<protein>
    <submittedName>
        <fullName evidence="1">Uncharacterized protein</fullName>
    </submittedName>
</protein>